<comment type="caution">
    <text evidence="2">The sequence shown here is derived from an EMBL/GenBank/DDBJ whole genome shotgun (WGS) entry which is preliminary data.</text>
</comment>
<protein>
    <submittedName>
        <fullName evidence="2">Uncharacterized protein</fullName>
    </submittedName>
</protein>
<evidence type="ECO:0000256" key="1">
    <source>
        <dbReference type="SAM" id="MobiDB-lite"/>
    </source>
</evidence>
<sequence>MPQRPTSLPPDALSYPLANEEAQFRCPIPATTIHWTSPSTRKQEYAEIDKRTRGFRGLWRKTAPKWCMSSPQRFYNEKDSDAGSVRRYRLETPDDEDADEEDDDEKVRKKPPPLRRSKRAWSCFGC</sequence>
<feature type="region of interest" description="Disordered" evidence="1">
    <location>
        <begin position="77"/>
        <end position="126"/>
    </location>
</feature>
<gene>
    <name evidence="2" type="ORF">B0A49_05983</name>
</gene>
<accession>A0A4U0XCG1</accession>
<name>A0A4U0XCG1_9PEZI</name>
<keyword evidence="3" id="KW-1185">Reference proteome</keyword>
<organism evidence="2 3">
    <name type="scientific">Cryomyces minteri</name>
    <dbReference type="NCBI Taxonomy" id="331657"/>
    <lineage>
        <taxon>Eukaryota</taxon>
        <taxon>Fungi</taxon>
        <taxon>Dikarya</taxon>
        <taxon>Ascomycota</taxon>
        <taxon>Pezizomycotina</taxon>
        <taxon>Dothideomycetes</taxon>
        <taxon>Dothideomycetes incertae sedis</taxon>
        <taxon>Cryomyces</taxon>
    </lineage>
</organism>
<dbReference type="AlphaFoldDB" id="A0A4U0XCG1"/>
<evidence type="ECO:0000313" key="3">
    <source>
        <dbReference type="Proteomes" id="UP000308768"/>
    </source>
</evidence>
<dbReference type="Proteomes" id="UP000308768">
    <property type="component" value="Unassembled WGS sequence"/>
</dbReference>
<dbReference type="EMBL" id="NAJN01000512">
    <property type="protein sequence ID" value="TKA72235.1"/>
    <property type="molecule type" value="Genomic_DNA"/>
</dbReference>
<proteinExistence type="predicted"/>
<reference evidence="2 3" key="1">
    <citation type="submission" date="2017-03" db="EMBL/GenBank/DDBJ databases">
        <title>Genomes of endolithic fungi from Antarctica.</title>
        <authorList>
            <person name="Coleine C."/>
            <person name="Masonjones S."/>
            <person name="Stajich J.E."/>
        </authorList>
    </citation>
    <scope>NUCLEOTIDE SEQUENCE [LARGE SCALE GENOMIC DNA]</scope>
    <source>
        <strain evidence="2 3">CCFEE 5187</strain>
    </source>
</reference>
<feature type="compositionally biased region" description="Acidic residues" evidence="1">
    <location>
        <begin position="93"/>
        <end position="104"/>
    </location>
</feature>
<evidence type="ECO:0000313" key="2">
    <source>
        <dbReference type="EMBL" id="TKA72235.1"/>
    </source>
</evidence>
<dbReference type="OrthoDB" id="5366332at2759"/>
<feature type="compositionally biased region" description="Basic residues" evidence="1">
    <location>
        <begin position="108"/>
        <end position="119"/>
    </location>
</feature>